<feature type="transmembrane region" description="Helical" evidence="1">
    <location>
        <begin position="14"/>
        <end position="36"/>
    </location>
</feature>
<gene>
    <name evidence="2" type="ORF">ALECFALPRED_007198</name>
</gene>
<reference evidence="2" key="1">
    <citation type="submission" date="2021-03" db="EMBL/GenBank/DDBJ databases">
        <authorList>
            <person name="Tagirdzhanova G."/>
        </authorList>
    </citation>
    <scope>NUCLEOTIDE SEQUENCE</scope>
</reference>
<keyword evidence="1" id="KW-0812">Transmembrane</keyword>
<dbReference type="OrthoDB" id="5294178at2759"/>
<organism evidence="2 3">
    <name type="scientific">Alectoria fallacina</name>
    <dbReference type="NCBI Taxonomy" id="1903189"/>
    <lineage>
        <taxon>Eukaryota</taxon>
        <taxon>Fungi</taxon>
        <taxon>Dikarya</taxon>
        <taxon>Ascomycota</taxon>
        <taxon>Pezizomycotina</taxon>
        <taxon>Lecanoromycetes</taxon>
        <taxon>OSLEUM clade</taxon>
        <taxon>Lecanoromycetidae</taxon>
        <taxon>Lecanorales</taxon>
        <taxon>Lecanorineae</taxon>
        <taxon>Parmeliaceae</taxon>
        <taxon>Alectoria</taxon>
    </lineage>
</organism>
<keyword evidence="1" id="KW-0472">Membrane</keyword>
<evidence type="ECO:0000256" key="1">
    <source>
        <dbReference type="SAM" id="Phobius"/>
    </source>
</evidence>
<keyword evidence="1" id="KW-1133">Transmembrane helix</keyword>
<protein>
    <submittedName>
        <fullName evidence="2">Uncharacterized protein</fullName>
    </submittedName>
</protein>
<keyword evidence="3" id="KW-1185">Reference proteome</keyword>
<dbReference type="EMBL" id="CAJPDR010000047">
    <property type="protein sequence ID" value="CAF9911194.1"/>
    <property type="molecule type" value="Genomic_DNA"/>
</dbReference>
<accession>A0A8H3ER50</accession>
<feature type="transmembrane region" description="Helical" evidence="1">
    <location>
        <begin position="57"/>
        <end position="80"/>
    </location>
</feature>
<sequence length="148" mass="16704">MAGGLTFVNRWASAVRVLLLLITLFSASLLTILVAMPDILKRDFTLSNTLSTYLVHFLRVLFELILIALWCAAFVTMLLPKGKDFRLLFNRPPYVQWNCAAVFAAIELLGFVWSMVLVLQEKYRAPMVFEKEVSYEGVASTAIPRANT</sequence>
<dbReference type="Proteomes" id="UP000664203">
    <property type="component" value="Unassembled WGS sequence"/>
</dbReference>
<name>A0A8H3ER50_9LECA</name>
<feature type="transmembrane region" description="Helical" evidence="1">
    <location>
        <begin position="100"/>
        <end position="119"/>
    </location>
</feature>
<dbReference type="AlphaFoldDB" id="A0A8H3ER50"/>
<evidence type="ECO:0000313" key="2">
    <source>
        <dbReference type="EMBL" id="CAF9911194.1"/>
    </source>
</evidence>
<comment type="caution">
    <text evidence="2">The sequence shown here is derived from an EMBL/GenBank/DDBJ whole genome shotgun (WGS) entry which is preliminary data.</text>
</comment>
<evidence type="ECO:0000313" key="3">
    <source>
        <dbReference type="Proteomes" id="UP000664203"/>
    </source>
</evidence>
<proteinExistence type="predicted"/>